<dbReference type="Proteomes" id="UP001597399">
    <property type="component" value="Unassembled WGS sequence"/>
</dbReference>
<name>A0ABW5S6R4_9BACL</name>
<dbReference type="RefSeq" id="WP_253060669.1">
    <property type="nucleotide sequence ID" value="NZ_JAMXWM010000006.1"/>
</dbReference>
<evidence type="ECO:0000313" key="2">
    <source>
        <dbReference type="EMBL" id="MFD2695481.1"/>
    </source>
</evidence>
<feature type="transmembrane region" description="Helical" evidence="1">
    <location>
        <begin position="42"/>
        <end position="61"/>
    </location>
</feature>
<keyword evidence="1" id="KW-0812">Transmembrane</keyword>
<organism evidence="2 3">
    <name type="scientific">Sporolactobacillus shoreicorticis</name>
    <dbReference type="NCBI Taxonomy" id="1923877"/>
    <lineage>
        <taxon>Bacteria</taxon>
        <taxon>Bacillati</taxon>
        <taxon>Bacillota</taxon>
        <taxon>Bacilli</taxon>
        <taxon>Bacillales</taxon>
        <taxon>Sporolactobacillaceae</taxon>
        <taxon>Sporolactobacillus</taxon>
    </lineage>
</organism>
<feature type="transmembrane region" description="Helical" evidence="1">
    <location>
        <begin position="12"/>
        <end position="30"/>
    </location>
</feature>
<reference evidence="3" key="1">
    <citation type="journal article" date="2019" name="Int. J. Syst. Evol. Microbiol.">
        <title>The Global Catalogue of Microorganisms (GCM) 10K type strain sequencing project: providing services to taxonomists for standard genome sequencing and annotation.</title>
        <authorList>
            <consortium name="The Broad Institute Genomics Platform"/>
            <consortium name="The Broad Institute Genome Sequencing Center for Infectious Disease"/>
            <person name="Wu L."/>
            <person name="Ma J."/>
        </authorList>
    </citation>
    <scope>NUCLEOTIDE SEQUENCE [LARGE SCALE GENOMIC DNA]</scope>
    <source>
        <strain evidence="3">TISTR 2466</strain>
    </source>
</reference>
<keyword evidence="1" id="KW-0472">Membrane</keyword>
<accession>A0ABW5S6R4</accession>
<comment type="caution">
    <text evidence="2">The sequence shown here is derived from an EMBL/GenBank/DDBJ whole genome shotgun (WGS) entry which is preliminary data.</text>
</comment>
<evidence type="ECO:0000256" key="1">
    <source>
        <dbReference type="SAM" id="Phobius"/>
    </source>
</evidence>
<protein>
    <submittedName>
        <fullName evidence="2">Uncharacterized protein</fullName>
    </submittedName>
</protein>
<proteinExistence type="predicted"/>
<keyword evidence="1" id="KW-1133">Transmembrane helix</keyword>
<evidence type="ECO:0000313" key="3">
    <source>
        <dbReference type="Proteomes" id="UP001597399"/>
    </source>
</evidence>
<gene>
    <name evidence="2" type="ORF">ACFSUE_17920</name>
</gene>
<dbReference type="EMBL" id="JBHUMQ010000049">
    <property type="protein sequence ID" value="MFD2695481.1"/>
    <property type="molecule type" value="Genomic_DNA"/>
</dbReference>
<keyword evidence="3" id="KW-1185">Reference proteome</keyword>
<sequence>MYCNQGLSRTLPITIESANILVALCIVILNRMFGEKIGIGTLANMLLVSLFMDLLLLNHLVPKCTNSMHSYL</sequence>